<organism evidence="1">
    <name type="scientific">marine sediment metagenome</name>
    <dbReference type="NCBI Taxonomy" id="412755"/>
    <lineage>
        <taxon>unclassified sequences</taxon>
        <taxon>metagenomes</taxon>
        <taxon>ecological metagenomes</taxon>
    </lineage>
</organism>
<feature type="non-terminal residue" evidence="1">
    <location>
        <position position="1"/>
    </location>
</feature>
<dbReference type="EMBL" id="BARU01034809">
    <property type="protein sequence ID" value="GAH67897.1"/>
    <property type="molecule type" value="Genomic_DNA"/>
</dbReference>
<reference evidence="1" key="1">
    <citation type="journal article" date="2014" name="Front. Microbiol.">
        <title>High frequency of phylogenetically diverse reductive dehalogenase-homologous genes in deep subseafloor sedimentary metagenomes.</title>
        <authorList>
            <person name="Kawai M."/>
            <person name="Futagami T."/>
            <person name="Toyoda A."/>
            <person name="Takaki Y."/>
            <person name="Nishi S."/>
            <person name="Hori S."/>
            <person name="Arai W."/>
            <person name="Tsubouchi T."/>
            <person name="Morono Y."/>
            <person name="Uchiyama I."/>
            <person name="Ito T."/>
            <person name="Fujiyama A."/>
            <person name="Inagaki F."/>
            <person name="Takami H."/>
        </authorList>
    </citation>
    <scope>NUCLEOTIDE SEQUENCE</scope>
    <source>
        <strain evidence="1">Expedition CK06-06</strain>
    </source>
</reference>
<accession>X1HER0</accession>
<proteinExistence type="predicted"/>
<evidence type="ECO:0000313" key="1">
    <source>
        <dbReference type="EMBL" id="GAH67897.1"/>
    </source>
</evidence>
<comment type="caution">
    <text evidence="1">The sequence shown here is derived from an EMBL/GenBank/DDBJ whole genome shotgun (WGS) entry which is preliminary data.</text>
</comment>
<dbReference type="AlphaFoldDB" id="X1HER0"/>
<gene>
    <name evidence="1" type="ORF">S03H2_54592</name>
</gene>
<sequence length="45" mass="4838">LLVVPSQTPLGLQTLKVGLQEPLRPTQEGQSKGEVLEIGEILVTQ</sequence>
<name>X1HER0_9ZZZZ</name>
<protein>
    <submittedName>
        <fullName evidence="1">Uncharacterized protein</fullName>
    </submittedName>
</protein>